<comment type="caution">
    <text evidence="2">The sequence shown here is derived from an EMBL/GenBank/DDBJ whole genome shotgun (WGS) entry which is preliminary data.</text>
</comment>
<sequence length="69" mass="7568">MNMDAEAVATVVSTVAVAIVCGIITYRVSIRQVKHEIAAAFQEHIEKMHDQHKEFVQAVKDAGADDSKD</sequence>
<proteinExistence type="predicted"/>
<organism evidence="2 3">
    <name type="scientific">Rhizobium ruizarguesonis</name>
    <dbReference type="NCBI Taxonomy" id="2081791"/>
    <lineage>
        <taxon>Bacteria</taxon>
        <taxon>Pseudomonadati</taxon>
        <taxon>Pseudomonadota</taxon>
        <taxon>Alphaproteobacteria</taxon>
        <taxon>Hyphomicrobiales</taxon>
        <taxon>Rhizobiaceae</taxon>
        <taxon>Rhizobium/Agrobacterium group</taxon>
        <taxon>Rhizobium</taxon>
    </lineage>
</organism>
<keyword evidence="1" id="KW-0812">Transmembrane</keyword>
<keyword evidence="1" id="KW-1133">Transmembrane helix</keyword>
<feature type="transmembrane region" description="Helical" evidence="1">
    <location>
        <begin position="6"/>
        <end position="26"/>
    </location>
</feature>
<reference evidence="2 3" key="1">
    <citation type="submission" date="2019-12" db="EMBL/GenBank/DDBJ databases">
        <title>Rhizobium genotypes associated with high levels of biological nitrogen fixation by grain legumes in a temperate-maritime cropping system.</title>
        <authorList>
            <person name="Maluk M."/>
            <person name="Francesc Ferrando Molina F."/>
            <person name="Lopez Del Egido L."/>
            <person name="Lafos M."/>
            <person name="Langarica-Fuentes A."/>
            <person name="Gebre Yohannes G."/>
            <person name="Young M.W."/>
            <person name="Martin P."/>
            <person name="Gantlett R."/>
            <person name="Kenicer G."/>
            <person name="Hawes C."/>
            <person name="Begg G.S."/>
            <person name="Quilliam R.S."/>
            <person name="Squire G.R."/>
            <person name="Poole P.S."/>
            <person name="Young P.W."/>
            <person name="Iannetta P.M."/>
            <person name="James E.K."/>
        </authorList>
    </citation>
    <scope>NUCLEOTIDE SEQUENCE [LARGE SCALE GENOMIC DNA]</scope>
    <source>
        <strain evidence="2 3">JHI985</strain>
    </source>
</reference>
<evidence type="ECO:0000313" key="2">
    <source>
        <dbReference type="EMBL" id="NEI52734.1"/>
    </source>
</evidence>
<accession>A0AAE4YXF2</accession>
<name>A0AAE4YXF2_9HYPH</name>
<keyword evidence="1" id="KW-0472">Membrane</keyword>
<evidence type="ECO:0000313" key="3">
    <source>
        <dbReference type="Proteomes" id="UP000661163"/>
    </source>
</evidence>
<dbReference type="Proteomes" id="UP000661163">
    <property type="component" value="Unassembled WGS sequence"/>
</dbReference>
<dbReference type="AlphaFoldDB" id="A0AAE4YXF2"/>
<evidence type="ECO:0000256" key="1">
    <source>
        <dbReference type="SAM" id="Phobius"/>
    </source>
</evidence>
<protein>
    <submittedName>
        <fullName evidence="2">Uncharacterized protein</fullName>
    </submittedName>
</protein>
<dbReference type="EMBL" id="WUFC01000046">
    <property type="protein sequence ID" value="NEI52734.1"/>
    <property type="molecule type" value="Genomic_DNA"/>
</dbReference>
<gene>
    <name evidence="2" type="ORF">GR217_34510</name>
</gene>